<protein>
    <recommendedName>
        <fullName evidence="4">Response regulatory domain-containing protein</fullName>
    </recommendedName>
</protein>
<dbReference type="SUPFAM" id="SSF52172">
    <property type="entry name" value="CheY-like"/>
    <property type="match status" value="1"/>
</dbReference>
<dbReference type="InterPro" id="IPR001789">
    <property type="entry name" value="Sig_transdc_resp-reg_receiver"/>
</dbReference>
<dbReference type="Gene3D" id="3.40.50.2300">
    <property type="match status" value="1"/>
</dbReference>
<evidence type="ECO:0000259" key="4">
    <source>
        <dbReference type="PROSITE" id="PS50110"/>
    </source>
</evidence>
<evidence type="ECO:0000256" key="1">
    <source>
        <dbReference type="ARBA" id="ARBA00022553"/>
    </source>
</evidence>
<evidence type="ECO:0000313" key="5">
    <source>
        <dbReference type="EMBL" id="CBX29482.1"/>
    </source>
</evidence>
<dbReference type="InterPro" id="IPR050595">
    <property type="entry name" value="Bact_response_regulator"/>
</dbReference>
<name>E1YFY8_9BACT</name>
<dbReference type="EMBL" id="FR695872">
    <property type="protein sequence ID" value="CBX29482.1"/>
    <property type="molecule type" value="Genomic_DNA"/>
</dbReference>
<sequence length="147" mass="16352">MVNTKAEGTEIVGAKSNIKHDRIRLLLVDDEKDFVNVIAKRLSKRNFEVTKAFSGPEALRAIRKSDFDIAIIDLKMEEMDGIEVLKILAKMVPELPVIVLTGHGSEAASDEAMQYGAVEYLAKPCDFEELFNRIKEICLKTGGITNV</sequence>
<dbReference type="InterPro" id="IPR011006">
    <property type="entry name" value="CheY-like_superfamily"/>
</dbReference>
<feature type="modified residue" description="4-aspartylphosphate" evidence="3">
    <location>
        <position position="73"/>
    </location>
</feature>
<dbReference type="GO" id="GO:0000160">
    <property type="term" value="P:phosphorelay signal transduction system"/>
    <property type="evidence" value="ECO:0007669"/>
    <property type="project" value="UniProtKB-KW"/>
</dbReference>
<dbReference type="SMART" id="SM00448">
    <property type="entry name" value="REC"/>
    <property type="match status" value="1"/>
</dbReference>
<feature type="domain" description="Response regulatory" evidence="4">
    <location>
        <begin position="24"/>
        <end position="138"/>
    </location>
</feature>
<accession>E1YFY8</accession>
<reference evidence="5" key="1">
    <citation type="journal article" date="2011" name="Environ. Microbiol.">
        <title>Genomic insights into the metabolic potential of the polycyclic aromatic hydrocarbon degrading sulfate-reducing Deltaproteobacterium N47.</title>
        <authorList>
            <person name="Bergmann F."/>
            <person name="Selesi D."/>
            <person name="Weinmaier T."/>
            <person name="Tischler P."/>
            <person name="Rattei T."/>
            <person name="Meckenstock R.U."/>
        </authorList>
    </citation>
    <scope>NUCLEOTIDE SEQUENCE</scope>
</reference>
<proteinExistence type="predicted"/>
<keyword evidence="1 3" id="KW-0597">Phosphoprotein</keyword>
<dbReference type="PANTHER" id="PTHR44591:SF14">
    <property type="entry name" value="PROTEIN PILG"/>
    <property type="match status" value="1"/>
</dbReference>
<gene>
    <name evidence="5" type="ORF">N47_J04630</name>
</gene>
<keyword evidence="2" id="KW-0902">Two-component regulatory system</keyword>
<evidence type="ECO:0000256" key="2">
    <source>
        <dbReference type="ARBA" id="ARBA00023012"/>
    </source>
</evidence>
<dbReference type="AlphaFoldDB" id="E1YFY8"/>
<evidence type="ECO:0000256" key="3">
    <source>
        <dbReference type="PROSITE-ProRule" id="PRU00169"/>
    </source>
</evidence>
<dbReference type="PANTHER" id="PTHR44591">
    <property type="entry name" value="STRESS RESPONSE REGULATOR PROTEIN 1"/>
    <property type="match status" value="1"/>
</dbReference>
<dbReference type="Pfam" id="PF00072">
    <property type="entry name" value="Response_reg"/>
    <property type="match status" value="1"/>
</dbReference>
<organism evidence="5">
    <name type="scientific">uncultured Desulfobacterium sp</name>
    <dbReference type="NCBI Taxonomy" id="201089"/>
    <lineage>
        <taxon>Bacteria</taxon>
        <taxon>Pseudomonadati</taxon>
        <taxon>Thermodesulfobacteriota</taxon>
        <taxon>Desulfobacteria</taxon>
        <taxon>Desulfobacterales</taxon>
        <taxon>Desulfobacteriaceae</taxon>
        <taxon>Desulfobacterium</taxon>
        <taxon>environmental samples</taxon>
    </lineage>
</organism>
<dbReference type="PROSITE" id="PS50110">
    <property type="entry name" value="RESPONSE_REGULATORY"/>
    <property type="match status" value="1"/>
</dbReference>